<dbReference type="EMBL" id="CACRTV010000047">
    <property type="protein sequence ID" value="VYU27840.1"/>
    <property type="molecule type" value="Genomic_DNA"/>
</dbReference>
<sequence>MLIYKKFGIGMDHGKKQQYLYKKKEEKKIN</sequence>
<reference evidence="1" key="1">
    <citation type="submission" date="2019-11" db="EMBL/GenBank/DDBJ databases">
        <authorList>
            <person name="Feng L."/>
        </authorList>
    </citation>
    <scope>NUCLEOTIDE SEQUENCE</scope>
    <source>
        <strain evidence="1">CParaputrificumLFYP93</strain>
    </source>
</reference>
<accession>A0A6N3DG20</accession>
<name>A0A6N3DG20_9CLOT</name>
<proteinExistence type="predicted"/>
<organism evidence="1">
    <name type="scientific">Clostridium paraputrificum</name>
    <dbReference type="NCBI Taxonomy" id="29363"/>
    <lineage>
        <taxon>Bacteria</taxon>
        <taxon>Bacillati</taxon>
        <taxon>Bacillota</taxon>
        <taxon>Clostridia</taxon>
        <taxon>Eubacteriales</taxon>
        <taxon>Clostridiaceae</taxon>
        <taxon>Clostridium</taxon>
    </lineage>
</organism>
<gene>
    <name evidence="1" type="ORF">CPLFYP93_01856</name>
</gene>
<dbReference type="AlphaFoldDB" id="A0A6N3DG20"/>
<protein>
    <submittedName>
        <fullName evidence="1">Uncharacterized protein</fullName>
    </submittedName>
</protein>
<evidence type="ECO:0000313" key="1">
    <source>
        <dbReference type="EMBL" id="VYU27840.1"/>
    </source>
</evidence>